<accession>A0A5C0SG23</accession>
<gene>
    <name evidence="2" type="ORF">FQB35_05620</name>
</gene>
<dbReference type="RefSeq" id="WP_148809044.1">
    <property type="nucleotide sequence ID" value="NZ_CP042243.1"/>
</dbReference>
<evidence type="ECO:0000256" key="1">
    <source>
        <dbReference type="SAM" id="Phobius"/>
    </source>
</evidence>
<feature type="transmembrane region" description="Helical" evidence="1">
    <location>
        <begin position="53"/>
        <end position="77"/>
    </location>
</feature>
<dbReference type="AlphaFoldDB" id="A0A5C0SG23"/>
<keyword evidence="1" id="KW-0812">Transmembrane</keyword>
<dbReference type="OrthoDB" id="1048788at2"/>
<dbReference type="Pfam" id="PF12725">
    <property type="entry name" value="DUF3810"/>
    <property type="match status" value="1"/>
</dbReference>
<dbReference type="Proteomes" id="UP000324646">
    <property type="component" value="Chromosome"/>
</dbReference>
<reference evidence="2 3" key="1">
    <citation type="submission" date="2019-07" db="EMBL/GenBank/DDBJ databases">
        <title>Complete genome of Crassaminicella thermophila SY095.</title>
        <authorList>
            <person name="Li X."/>
        </authorList>
    </citation>
    <scope>NUCLEOTIDE SEQUENCE [LARGE SCALE GENOMIC DNA]</scope>
    <source>
        <strain evidence="2 3">SY095</strain>
    </source>
</reference>
<dbReference type="InterPro" id="IPR024294">
    <property type="entry name" value="DUF3810"/>
</dbReference>
<feature type="transmembrane region" description="Helical" evidence="1">
    <location>
        <begin position="98"/>
        <end position="118"/>
    </location>
</feature>
<dbReference type="KEGG" id="crs:FQB35_05620"/>
<evidence type="ECO:0000313" key="3">
    <source>
        <dbReference type="Proteomes" id="UP000324646"/>
    </source>
</evidence>
<keyword evidence="1" id="KW-1133">Transmembrane helix</keyword>
<keyword evidence="1" id="KW-0472">Membrane</keyword>
<feature type="transmembrane region" description="Helical" evidence="1">
    <location>
        <begin position="12"/>
        <end position="33"/>
    </location>
</feature>
<protein>
    <submittedName>
        <fullName evidence="2">DUF3810 domain-containing protein</fullName>
    </submittedName>
</protein>
<organism evidence="2 3">
    <name type="scientific">Crassaminicella thermophila</name>
    <dbReference type="NCBI Taxonomy" id="2599308"/>
    <lineage>
        <taxon>Bacteria</taxon>
        <taxon>Bacillati</taxon>
        <taxon>Bacillota</taxon>
        <taxon>Clostridia</taxon>
        <taxon>Eubacteriales</taxon>
        <taxon>Clostridiaceae</taxon>
        <taxon>Crassaminicella</taxon>
    </lineage>
</organism>
<name>A0A5C0SG23_CRATE</name>
<sequence length="372" mass="43122">MKNIKKLHKFIFILLLPIGILLFYTTAFTPYFIETIYSKNFYKLIVQGINLFTGLIPFSIAELLILFLIFFIIWSLIQFIIKIINKKHTKKSIILQSLTNLLIFVSIIYFLFIMLWGLNYNRLPFSKIAKLNVQPASIEELEDLCKSLIDRANTLRSKVAENKDGIMYIPNGHMDVLHRAYKGYEIAANIYPELSGRYANPKGIFFSKVLSYMGISGIYCPFTGEANVNIDIPHAMLGSTACHEMAHQRGFSREDEANYIAYITCNMNPDIDFQYSGTLLALIHSMNALFRYDQEKYHTLHKKYSEGLIRDLSNLKIFWQRYEGPIERASTKINNAYLKSNRQKDGIHSYGRMVDLLIAEHRLKMLNNIPHK</sequence>
<proteinExistence type="predicted"/>
<keyword evidence="3" id="KW-1185">Reference proteome</keyword>
<evidence type="ECO:0000313" key="2">
    <source>
        <dbReference type="EMBL" id="QEK11889.1"/>
    </source>
</evidence>
<dbReference type="EMBL" id="CP042243">
    <property type="protein sequence ID" value="QEK11889.1"/>
    <property type="molecule type" value="Genomic_DNA"/>
</dbReference>